<keyword evidence="3" id="KW-1185">Reference proteome</keyword>
<evidence type="ECO:0000313" key="3">
    <source>
        <dbReference type="Proteomes" id="UP000002706"/>
    </source>
</evidence>
<protein>
    <submittedName>
        <fullName evidence="2">Conserved domain protein</fullName>
    </submittedName>
</protein>
<dbReference type="EMBL" id="CP000141">
    <property type="protein sequence ID" value="ABB14309.1"/>
    <property type="molecule type" value="Genomic_DNA"/>
</dbReference>
<evidence type="ECO:0000256" key="1">
    <source>
        <dbReference type="SAM" id="Coils"/>
    </source>
</evidence>
<dbReference type="HOGENOM" id="CLU_2315133_0_0_9"/>
<dbReference type="OrthoDB" id="9847138at2"/>
<dbReference type="STRING" id="246194.CHY_1690"/>
<reference evidence="2 3" key="1">
    <citation type="journal article" date="2005" name="PLoS Genet.">
        <title>Life in hot carbon monoxide: the complete genome sequence of Carboxydothermus hydrogenoformans Z-2901.</title>
        <authorList>
            <person name="Wu M."/>
            <person name="Ren Q."/>
            <person name="Durkin A.S."/>
            <person name="Daugherty S.C."/>
            <person name="Brinkac L.M."/>
            <person name="Dodson R.J."/>
            <person name="Madupu R."/>
            <person name="Sullivan S.A."/>
            <person name="Kolonay J.F."/>
            <person name="Haft D.H."/>
            <person name="Nelson W.C."/>
            <person name="Tallon L.J."/>
            <person name="Jones K.M."/>
            <person name="Ulrich L.E."/>
            <person name="Gonzalez J.M."/>
            <person name="Zhulin I.B."/>
            <person name="Robb F.T."/>
            <person name="Eisen J.A."/>
        </authorList>
    </citation>
    <scope>NUCLEOTIDE SEQUENCE [LARGE SCALE GENOMIC DNA]</scope>
    <source>
        <strain evidence="3">ATCC BAA-161 / DSM 6008 / Z-2901</strain>
    </source>
</reference>
<name>Q3ABH4_CARHZ</name>
<sequence>MAVELVRELEINELPAEIDRLRRMIQELEAEKKQHEERLKNWMRKNGLEKAEISGYICSIYKQVRRDLDKEELAKILDLTPYIRERVIEGFKVTKKKEK</sequence>
<proteinExistence type="predicted"/>
<dbReference type="InParanoid" id="Q3ABH4"/>
<keyword evidence="1" id="KW-0175">Coiled coil</keyword>
<dbReference type="RefSeq" id="WP_011344585.1">
    <property type="nucleotide sequence ID" value="NC_007503.1"/>
</dbReference>
<dbReference type="AlphaFoldDB" id="Q3ABH4"/>
<organism evidence="2 3">
    <name type="scientific">Carboxydothermus hydrogenoformans (strain ATCC BAA-161 / DSM 6008 / Z-2901)</name>
    <dbReference type="NCBI Taxonomy" id="246194"/>
    <lineage>
        <taxon>Bacteria</taxon>
        <taxon>Bacillati</taxon>
        <taxon>Bacillota</taxon>
        <taxon>Clostridia</taxon>
        <taxon>Thermoanaerobacterales</taxon>
        <taxon>Thermoanaerobacteraceae</taxon>
        <taxon>Carboxydothermus</taxon>
    </lineage>
</organism>
<dbReference type="Proteomes" id="UP000002706">
    <property type="component" value="Chromosome"/>
</dbReference>
<dbReference type="KEGG" id="chy:CHY_1690"/>
<feature type="coiled-coil region" evidence="1">
    <location>
        <begin position="11"/>
        <end position="45"/>
    </location>
</feature>
<accession>Q3ABH4</accession>
<gene>
    <name evidence="2" type="ordered locus">CHY_1690</name>
</gene>
<evidence type="ECO:0000313" key="2">
    <source>
        <dbReference type="EMBL" id="ABB14309.1"/>
    </source>
</evidence>